<sequence length="91" mass="9837">MCALLPVPTVFKSCVTMVSLFPHELEEFREPTTSDFLMAVSDCGLSNTPLLLLLASNLPSNREPPLKSDSPELLSGGLGCMPLSFGVFLKH</sequence>
<dbReference type="EMBL" id="GBXM01007895">
    <property type="protein sequence ID" value="JAI00683.1"/>
    <property type="molecule type" value="Transcribed_RNA"/>
</dbReference>
<name>A0A0E9XD54_ANGAN</name>
<accession>A0A0E9XD54</accession>
<organism evidence="1">
    <name type="scientific">Anguilla anguilla</name>
    <name type="common">European freshwater eel</name>
    <name type="synonym">Muraena anguilla</name>
    <dbReference type="NCBI Taxonomy" id="7936"/>
    <lineage>
        <taxon>Eukaryota</taxon>
        <taxon>Metazoa</taxon>
        <taxon>Chordata</taxon>
        <taxon>Craniata</taxon>
        <taxon>Vertebrata</taxon>
        <taxon>Euteleostomi</taxon>
        <taxon>Actinopterygii</taxon>
        <taxon>Neopterygii</taxon>
        <taxon>Teleostei</taxon>
        <taxon>Anguilliformes</taxon>
        <taxon>Anguillidae</taxon>
        <taxon>Anguilla</taxon>
    </lineage>
</organism>
<reference evidence="1" key="1">
    <citation type="submission" date="2014-11" db="EMBL/GenBank/DDBJ databases">
        <authorList>
            <person name="Amaro Gonzalez C."/>
        </authorList>
    </citation>
    <scope>NUCLEOTIDE SEQUENCE</scope>
</reference>
<reference evidence="1" key="2">
    <citation type="journal article" date="2015" name="Fish Shellfish Immunol.">
        <title>Early steps in the European eel (Anguilla anguilla)-Vibrio vulnificus interaction in the gills: Role of the RtxA13 toxin.</title>
        <authorList>
            <person name="Callol A."/>
            <person name="Pajuelo D."/>
            <person name="Ebbesson L."/>
            <person name="Teles M."/>
            <person name="MacKenzie S."/>
            <person name="Amaro C."/>
        </authorList>
    </citation>
    <scope>NUCLEOTIDE SEQUENCE</scope>
</reference>
<dbReference type="AlphaFoldDB" id="A0A0E9XD54"/>
<evidence type="ECO:0000313" key="1">
    <source>
        <dbReference type="EMBL" id="JAI00683.1"/>
    </source>
</evidence>
<protein>
    <submittedName>
        <fullName evidence="1">Uncharacterized protein</fullName>
    </submittedName>
</protein>
<proteinExistence type="predicted"/>